<feature type="chain" id="PRO_5042024021" description="Granulins domain-containing protein" evidence="2">
    <location>
        <begin position="18"/>
        <end position="246"/>
    </location>
</feature>
<evidence type="ECO:0000256" key="2">
    <source>
        <dbReference type="SAM" id="SignalP"/>
    </source>
</evidence>
<feature type="compositionally biased region" description="Low complexity" evidence="1">
    <location>
        <begin position="168"/>
        <end position="192"/>
    </location>
</feature>
<feature type="signal peptide" evidence="2">
    <location>
        <begin position="1"/>
        <end position="17"/>
    </location>
</feature>
<accession>A0AAD4PU05</accession>
<dbReference type="Pfam" id="PF00396">
    <property type="entry name" value="Granulin"/>
    <property type="match status" value="1"/>
</dbReference>
<feature type="domain" description="Granulins" evidence="3">
    <location>
        <begin position="44"/>
        <end position="69"/>
    </location>
</feature>
<name>A0AAD4PU05_9EURO</name>
<feature type="compositionally biased region" description="Polar residues" evidence="1">
    <location>
        <begin position="208"/>
        <end position="220"/>
    </location>
</feature>
<comment type="caution">
    <text evidence="4">The sequence shown here is derived from an EMBL/GenBank/DDBJ whole genome shotgun (WGS) entry which is preliminary data.</text>
</comment>
<organism evidence="4 5">
    <name type="scientific">Talaromyces proteolyticus</name>
    <dbReference type="NCBI Taxonomy" id="1131652"/>
    <lineage>
        <taxon>Eukaryota</taxon>
        <taxon>Fungi</taxon>
        <taxon>Dikarya</taxon>
        <taxon>Ascomycota</taxon>
        <taxon>Pezizomycotina</taxon>
        <taxon>Eurotiomycetes</taxon>
        <taxon>Eurotiomycetidae</taxon>
        <taxon>Eurotiales</taxon>
        <taxon>Trichocomaceae</taxon>
        <taxon>Talaromyces</taxon>
        <taxon>Talaromyces sect. Bacilispori</taxon>
    </lineage>
</organism>
<feature type="compositionally biased region" description="Polar residues" evidence="1">
    <location>
        <begin position="144"/>
        <end position="162"/>
    </location>
</feature>
<dbReference type="EMBL" id="JAJTJA010000015">
    <property type="protein sequence ID" value="KAH8689536.1"/>
    <property type="molecule type" value="Genomic_DNA"/>
</dbReference>
<feature type="region of interest" description="Disordered" evidence="1">
    <location>
        <begin position="137"/>
        <end position="220"/>
    </location>
</feature>
<dbReference type="InterPro" id="IPR000118">
    <property type="entry name" value="Granulin"/>
</dbReference>
<dbReference type="AlphaFoldDB" id="A0AAD4PU05"/>
<dbReference type="Proteomes" id="UP001201262">
    <property type="component" value="Unassembled WGS sequence"/>
</dbReference>
<evidence type="ECO:0000313" key="4">
    <source>
        <dbReference type="EMBL" id="KAH8689536.1"/>
    </source>
</evidence>
<dbReference type="RefSeq" id="XP_046065890.1">
    <property type="nucleotide sequence ID" value="XM_046214635.1"/>
</dbReference>
<dbReference type="GeneID" id="70244922"/>
<keyword evidence="5" id="KW-1185">Reference proteome</keyword>
<gene>
    <name evidence="4" type="ORF">BGW36DRAFT_365307</name>
</gene>
<proteinExistence type="predicted"/>
<evidence type="ECO:0000313" key="5">
    <source>
        <dbReference type="Proteomes" id="UP001201262"/>
    </source>
</evidence>
<reference evidence="4" key="1">
    <citation type="submission" date="2021-12" db="EMBL/GenBank/DDBJ databases">
        <title>Convergent genome expansion in fungi linked to evolution of root-endophyte symbiosis.</title>
        <authorList>
            <consortium name="DOE Joint Genome Institute"/>
            <person name="Ke Y.-H."/>
            <person name="Bonito G."/>
            <person name="Liao H.-L."/>
            <person name="Looney B."/>
            <person name="Rojas-Flechas A."/>
            <person name="Nash J."/>
            <person name="Hameed K."/>
            <person name="Schadt C."/>
            <person name="Martin F."/>
            <person name="Crous P.W."/>
            <person name="Miettinen O."/>
            <person name="Magnuson J.K."/>
            <person name="Labbe J."/>
            <person name="Jacobson D."/>
            <person name="Doktycz M.J."/>
            <person name="Veneault-Fourrey C."/>
            <person name="Kuo A."/>
            <person name="Mondo S."/>
            <person name="Calhoun S."/>
            <person name="Riley R."/>
            <person name="Ohm R."/>
            <person name="LaButti K."/>
            <person name="Andreopoulos B."/>
            <person name="Pangilinan J."/>
            <person name="Nolan M."/>
            <person name="Tritt A."/>
            <person name="Clum A."/>
            <person name="Lipzen A."/>
            <person name="Daum C."/>
            <person name="Barry K."/>
            <person name="Grigoriev I.V."/>
            <person name="Vilgalys R."/>
        </authorList>
    </citation>
    <scope>NUCLEOTIDE SEQUENCE</scope>
    <source>
        <strain evidence="4">PMI_201</strain>
    </source>
</reference>
<evidence type="ECO:0000256" key="1">
    <source>
        <dbReference type="SAM" id="MobiDB-lite"/>
    </source>
</evidence>
<sequence>MYLLFFAALFFTTSTLGDSILAFAPITALAVQDTLNARKLGGLCPASSQTACPDGIGCCPRGAACTYSSQLPVCDELCGAGPKCINGGCCQVGYVCGLTNDFCTPGPKEIAKLPAFTPTTSGPATVSAYDPTSAVDTTSVASSLPDSTLANDPTTTVRSTQSGKGGLRLSPTPSRRPASSPTTSHSTWTNTRAHNAGGVGGGAHKITKTPSPSAQATSTGGAPVLEAINTGAAFGFGWIAGLFFML</sequence>
<protein>
    <recommendedName>
        <fullName evidence="3">Granulins domain-containing protein</fullName>
    </recommendedName>
</protein>
<evidence type="ECO:0000259" key="3">
    <source>
        <dbReference type="Pfam" id="PF00396"/>
    </source>
</evidence>
<keyword evidence="2" id="KW-0732">Signal</keyword>